<protein>
    <submittedName>
        <fullName evidence="8">Uncharacterized protein</fullName>
    </submittedName>
</protein>
<dbReference type="Pfam" id="PF17065">
    <property type="entry name" value="UPF0669"/>
    <property type="match status" value="1"/>
</dbReference>
<dbReference type="AlphaFoldDB" id="T1JSW0"/>
<keyword evidence="9" id="KW-1185">Reference proteome</keyword>
<gene>
    <name evidence="8" type="primary">107367494</name>
</gene>
<dbReference type="KEGG" id="tut:107367494"/>
<dbReference type="HOGENOM" id="CLU_1410486_0_0_1"/>
<comment type="subcellular location">
    <subcellularLocation>
        <location evidence="1">Secreted</location>
    </subcellularLocation>
</comment>
<evidence type="ECO:0000256" key="2">
    <source>
        <dbReference type="ARBA" id="ARBA00008960"/>
    </source>
</evidence>
<keyword evidence="5" id="KW-0325">Glycoprotein</keyword>
<feature type="chain" id="PRO_5004579941" evidence="7">
    <location>
        <begin position="19"/>
        <end position="193"/>
    </location>
</feature>
<organism evidence="8 9">
    <name type="scientific">Tetranychus urticae</name>
    <name type="common">Two-spotted spider mite</name>
    <dbReference type="NCBI Taxonomy" id="32264"/>
    <lineage>
        <taxon>Eukaryota</taxon>
        <taxon>Metazoa</taxon>
        <taxon>Ecdysozoa</taxon>
        <taxon>Arthropoda</taxon>
        <taxon>Chelicerata</taxon>
        <taxon>Arachnida</taxon>
        <taxon>Acari</taxon>
        <taxon>Acariformes</taxon>
        <taxon>Trombidiformes</taxon>
        <taxon>Prostigmata</taxon>
        <taxon>Eleutherengona</taxon>
        <taxon>Raphignathae</taxon>
        <taxon>Tetranychoidea</taxon>
        <taxon>Tetranychidae</taxon>
        <taxon>Tetranychus</taxon>
    </lineage>
</organism>
<dbReference type="PANTHER" id="PTHR31703:SF2">
    <property type="entry name" value="UPF0669 PROTEIN C6ORF120"/>
    <property type="match status" value="1"/>
</dbReference>
<dbReference type="OMA" id="GHPSFDY"/>
<evidence type="ECO:0000256" key="6">
    <source>
        <dbReference type="SAM" id="MobiDB-lite"/>
    </source>
</evidence>
<evidence type="ECO:0000313" key="8">
    <source>
        <dbReference type="EnsemblMetazoa" id="tetur01g11930.1"/>
    </source>
</evidence>
<keyword evidence="4 7" id="KW-0732">Signal</keyword>
<evidence type="ECO:0000256" key="4">
    <source>
        <dbReference type="ARBA" id="ARBA00022729"/>
    </source>
</evidence>
<dbReference type="EMBL" id="CAEY01000468">
    <property type="status" value="NOT_ANNOTATED_CDS"/>
    <property type="molecule type" value="Genomic_DNA"/>
</dbReference>
<sequence>MYFFTLLTLAYWTSNCYGYQIVSGKSLVYAGNYSYYMYKSTNRLRVILTTLKGDADLYIAKDRVKPTVDLESYQLQSVSCGIDIVDIPDNFGPDFTIGVYGHPSFDYSVYQLDIVSYTEGEDISAHENGSIDLTDKAEVNRLIQSIEEAAYNEENRKPDEEEEPESESEKETFFTSLLHYLLDFILIVIDLLS</sequence>
<evidence type="ECO:0000256" key="5">
    <source>
        <dbReference type="ARBA" id="ARBA00023180"/>
    </source>
</evidence>
<accession>T1JSW0</accession>
<evidence type="ECO:0000256" key="1">
    <source>
        <dbReference type="ARBA" id="ARBA00004613"/>
    </source>
</evidence>
<evidence type="ECO:0000256" key="3">
    <source>
        <dbReference type="ARBA" id="ARBA00022525"/>
    </source>
</evidence>
<dbReference type="STRING" id="32264.T1JSW0"/>
<dbReference type="OrthoDB" id="10046613at2759"/>
<feature type="region of interest" description="Disordered" evidence="6">
    <location>
        <begin position="150"/>
        <end position="169"/>
    </location>
</feature>
<dbReference type="GO" id="GO:0005576">
    <property type="term" value="C:extracellular region"/>
    <property type="evidence" value="ECO:0007669"/>
    <property type="project" value="UniProtKB-SubCell"/>
</dbReference>
<dbReference type="Proteomes" id="UP000015104">
    <property type="component" value="Unassembled WGS sequence"/>
</dbReference>
<dbReference type="eggNOG" id="ENOG502RXJP">
    <property type="taxonomic scope" value="Eukaryota"/>
</dbReference>
<keyword evidence="3" id="KW-0964">Secreted</keyword>
<reference evidence="9" key="1">
    <citation type="submission" date="2011-08" db="EMBL/GenBank/DDBJ databases">
        <authorList>
            <person name="Rombauts S."/>
        </authorList>
    </citation>
    <scope>NUCLEOTIDE SEQUENCE</scope>
    <source>
        <strain evidence="9">London</strain>
    </source>
</reference>
<name>T1JSW0_TETUR</name>
<dbReference type="PANTHER" id="PTHR31703">
    <property type="entry name" value="UPF0669 PROTEIN C6ORF120"/>
    <property type="match status" value="1"/>
</dbReference>
<reference evidence="8" key="2">
    <citation type="submission" date="2015-06" db="UniProtKB">
        <authorList>
            <consortium name="EnsemblMetazoa"/>
        </authorList>
    </citation>
    <scope>IDENTIFICATION</scope>
</reference>
<dbReference type="InterPro" id="IPR031420">
    <property type="entry name" value="UPF0669"/>
</dbReference>
<dbReference type="EnsemblMetazoa" id="tetur01g11930.1">
    <property type="protein sequence ID" value="tetur01g11930.1"/>
    <property type="gene ID" value="tetur01g11930"/>
</dbReference>
<proteinExistence type="inferred from homology"/>
<evidence type="ECO:0000313" key="9">
    <source>
        <dbReference type="Proteomes" id="UP000015104"/>
    </source>
</evidence>
<evidence type="ECO:0000256" key="7">
    <source>
        <dbReference type="SAM" id="SignalP"/>
    </source>
</evidence>
<comment type="similarity">
    <text evidence="2">Belongs to the UPF0669 family.</text>
</comment>
<feature type="signal peptide" evidence="7">
    <location>
        <begin position="1"/>
        <end position="18"/>
    </location>
</feature>